<sequence>DHCGDSPLLVSWSLSPFRPRPIDSSGLGAGHRRGLAHAARARPRGRLFRRGCLGLKAQAAGAGARACRQRRYGRVHHGEPHQHGSRSGGGRPSCQRVYRHRLASHRLGFPRARRSSVPQREPVVSRCRDGEL</sequence>
<feature type="region of interest" description="Disordered" evidence="1">
    <location>
        <begin position="74"/>
        <end position="132"/>
    </location>
</feature>
<proteinExistence type="predicted"/>
<organism evidence="2">
    <name type="scientific">uncultured Solirubrobacterales bacterium</name>
    <dbReference type="NCBI Taxonomy" id="768556"/>
    <lineage>
        <taxon>Bacteria</taxon>
        <taxon>Bacillati</taxon>
        <taxon>Actinomycetota</taxon>
        <taxon>Thermoleophilia</taxon>
        <taxon>Solirubrobacterales</taxon>
        <taxon>environmental samples</taxon>
    </lineage>
</organism>
<dbReference type="AlphaFoldDB" id="A0A6J4S9R6"/>
<dbReference type="EMBL" id="CADCVU010000060">
    <property type="protein sequence ID" value="CAA9489815.1"/>
    <property type="molecule type" value="Genomic_DNA"/>
</dbReference>
<reference evidence="2" key="1">
    <citation type="submission" date="2020-02" db="EMBL/GenBank/DDBJ databases">
        <authorList>
            <person name="Meier V. D."/>
        </authorList>
    </citation>
    <scope>NUCLEOTIDE SEQUENCE</scope>
    <source>
        <strain evidence="2">AVDCRST_MAG45</strain>
    </source>
</reference>
<gene>
    <name evidence="2" type="ORF">AVDCRST_MAG45-680</name>
</gene>
<feature type="non-terminal residue" evidence="2">
    <location>
        <position position="132"/>
    </location>
</feature>
<protein>
    <submittedName>
        <fullName evidence="2">Uncharacterized protein</fullName>
    </submittedName>
</protein>
<feature type="non-terminal residue" evidence="2">
    <location>
        <position position="1"/>
    </location>
</feature>
<name>A0A6J4S9R6_9ACTN</name>
<evidence type="ECO:0000313" key="2">
    <source>
        <dbReference type="EMBL" id="CAA9489815.1"/>
    </source>
</evidence>
<evidence type="ECO:0000256" key="1">
    <source>
        <dbReference type="SAM" id="MobiDB-lite"/>
    </source>
</evidence>
<accession>A0A6J4S9R6</accession>